<dbReference type="AlphaFoldDB" id="A0A2P5YYT1"/>
<dbReference type="GeneID" id="93877555"/>
<dbReference type="Proteomes" id="UP000247346">
    <property type="component" value="Unassembled WGS sequence"/>
</dbReference>
<evidence type="ECO:0000313" key="1">
    <source>
        <dbReference type="EMBL" id="PPU79903.1"/>
    </source>
</evidence>
<sequence>MTQFTERVHTDQAQIQALEALILQLPGQAHVRIELHDGSVCFGTVSVRPSIQQFRDAEGKEGSNAQVRIDDLDDPAKHRYLWLDQIRSVRQLPPRPWDVDPRDAAS</sequence>
<organism evidence="1 2">
    <name type="scientific">Xanthomonas sacchari</name>
    <dbReference type="NCBI Taxonomy" id="56458"/>
    <lineage>
        <taxon>Bacteria</taxon>
        <taxon>Pseudomonadati</taxon>
        <taxon>Pseudomonadota</taxon>
        <taxon>Gammaproteobacteria</taxon>
        <taxon>Lysobacterales</taxon>
        <taxon>Lysobacteraceae</taxon>
        <taxon>Xanthomonas</taxon>
    </lineage>
</organism>
<comment type="caution">
    <text evidence="1">The sequence shown here is derived from an EMBL/GenBank/DDBJ whole genome shotgun (WGS) entry which is preliminary data.</text>
</comment>
<dbReference type="RefSeq" id="WP_010343263.1">
    <property type="nucleotide sequence ID" value="NZ_CP132343.1"/>
</dbReference>
<dbReference type="EMBL" id="MDEK01000025">
    <property type="protein sequence ID" value="PPU79903.1"/>
    <property type="molecule type" value="Genomic_DNA"/>
</dbReference>
<name>A0A2P5YYT1_9XANT</name>
<dbReference type="OrthoDB" id="5958099at2"/>
<protein>
    <submittedName>
        <fullName evidence="1">DUF3247 domain-containing protein</fullName>
    </submittedName>
</protein>
<dbReference type="Gene3D" id="2.30.30.720">
    <property type="entry name" value="Protein of unknown function (DUF3247)"/>
    <property type="match status" value="1"/>
</dbReference>
<dbReference type="STRING" id="56458.SB85_10205"/>
<accession>A0A2P5YYT1</accession>
<evidence type="ECO:0000313" key="2">
    <source>
        <dbReference type="Proteomes" id="UP000247346"/>
    </source>
</evidence>
<dbReference type="Pfam" id="PF11607">
    <property type="entry name" value="DUF3247"/>
    <property type="match status" value="1"/>
</dbReference>
<dbReference type="InterPro" id="IPR021649">
    <property type="entry name" value="DUF3247"/>
</dbReference>
<proteinExistence type="predicted"/>
<reference evidence="1 2" key="1">
    <citation type="submission" date="2016-08" db="EMBL/GenBank/DDBJ databases">
        <authorList>
            <person name="Seilhamer J.J."/>
        </authorList>
    </citation>
    <scope>NUCLEOTIDE SEQUENCE [LARGE SCALE GENOMIC DNA]</scope>
    <source>
        <strain evidence="1 2">CFBP4641</strain>
    </source>
</reference>
<gene>
    <name evidence="1" type="ORF">XsacCFBP4641_20000</name>
</gene>